<gene>
    <name evidence="10" type="ORF">AS033_01230</name>
</gene>
<dbReference type="Gene3D" id="3.30.70.260">
    <property type="match status" value="1"/>
</dbReference>
<dbReference type="Pfam" id="PF00005">
    <property type="entry name" value="ABC_tran"/>
    <property type="match status" value="1"/>
</dbReference>
<evidence type="ECO:0000256" key="7">
    <source>
        <dbReference type="ARBA" id="ARBA00022970"/>
    </source>
</evidence>
<dbReference type="Gene3D" id="3.40.50.300">
    <property type="entry name" value="P-loop containing nucleotide triphosphate hydrolases"/>
    <property type="match status" value="1"/>
</dbReference>
<evidence type="ECO:0000256" key="1">
    <source>
        <dbReference type="ARBA" id="ARBA00005417"/>
    </source>
</evidence>
<dbReference type="InterPro" id="IPR017871">
    <property type="entry name" value="ABC_transporter-like_CS"/>
</dbReference>
<dbReference type="Proteomes" id="UP000053797">
    <property type="component" value="Unassembled WGS sequence"/>
</dbReference>
<dbReference type="RefSeq" id="WP_035396117.1">
    <property type="nucleotide sequence ID" value="NZ_FMYN01000001.1"/>
</dbReference>
<evidence type="ECO:0000259" key="9">
    <source>
        <dbReference type="PROSITE" id="PS50893"/>
    </source>
</evidence>
<dbReference type="FunFam" id="3.40.50.300:FF:000056">
    <property type="entry name" value="Cell division ATP-binding protein FtsE"/>
    <property type="match status" value="1"/>
</dbReference>
<dbReference type="Pfam" id="PF09383">
    <property type="entry name" value="NIL"/>
    <property type="match status" value="1"/>
</dbReference>
<evidence type="ECO:0000256" key="3">
    <source>
        <dbReference type="ARBA" id="ARBA00022475"/>
    </source>
</evidence>
<keyword evidence="7" id="KW-0029">Amino-acid transport</keyword>
<evidence type="ECO:0000313" key="10">
    <source>
        <dbReference type="EMBL" id="KSU50022.1"/>
    </source>
</evidence>
<dbReference type="EMBL" id="LNQL01000001">
    <property type="protein sequence ID" value="KSU50022.1"/>
    <property type="molecule type" value="Genomic_DNA"/>
</dbReference>
<dbReference type="InterPro" id="IPR003593">
    <property type="entry name" value="AAA+_ATPase"/>
</dbReference>
<dbReference type="GO" id="GO:0005886">
    <property type="term" value="C:plasma membrane"/>
    <property type="evidence" value="ECO:0007669"/>
    <property type="project" value="UniProtKB-ARBA"/>
</dbReference>
<evidence type="ECO:0000256" key="6">
    <source>
        <dbReference type="ARBA" id="ARBA00022967"/>
    </source>
</evidence>
<keyword evidence="4" id="KW-0547">Nucleotide-binding</keyword>
<dbReference type="InterPro" id="IPR027417">
    <property type="entry name" value="P-loop_NTPase"/>
</dbReference>
<dbReference type="PANTHER" id="PTHR43166">
    <property type="entry name" value="AMINO ACID IMPORT ATP-BINDING PROTEIN"/>
    <property type="match status" value="1"/>
</dbReference>
<dbReference type="InterPro" id="IPR045865">
    <property type="entry name" value="ACT-like_dom_sf"/>
</dbReference>
<keyword evidence="6" id="KW-1278">Translocase</keyword>
<accession>A0A0V8GIQ4</accession>
<reference evidence="10 11" key="1">
    <citation type="journal article" date="2015" name="Int. J. Syst. Evol. Microbiol.">
        <title>Exiguobacterium enclense sp. nov., isolated from sediment.</title>
        <authorList>
            <person name="Dastager S.G."/>
            <person name="Mawlankar R."/>
            <person name="Sonalkar V.V."/>
            <person name="Thorat M.N."/>
            <person name="Mual P."/>
            <person name="Verma A."/>
            <person name="Krishnamurthi S."/>
            <person name="Tang S.K."/>
            <person name="Li W.J."/>
        </authorList>
    </citation>
    <scope>NUCLEOTIDE SEQUENCE [LARGE SCALE GENOMIC DNA]</scope>
    <source>
        <strain evidence="10 11">NIO-1109</strain>
    </source>
</reference>
<dbReference type="GO" id="GO:0005524">
    <property type="term" value="F:ATP binding"/>
    <property type="evidence" value="ECO:0007669"/>
    <property type="project" value="UniProtKB-KW"/>
</dbReference>
<keyword evidence="3" id="KW-1003">Cell membrane</keyword>
<evidence type="ECO:0000256" key="8">
    <source>
        <dbReference type="ARBA" id="ARBA00023136"/>
    </source>
</evidence>
<dbReference type="InterPro" id="IPR050086">
    <property type="entry name" value="MetN_ABC_transporter-like"/>
</dbReference>
<dbReference type="GO" id="GO:0006865">
    <property type="term" value="P:amino acid transport"/>
    <property type="evidence" value="ECO:0007669"/>
    <property type="project" value="UniProtKB-KW"/>
</dbReference>
<comment type="caution">
    <text evidence="10">The sequence shown here is derived from an EMBL/GenBank/DDBJ whole genome shotgun (WGS) entry which is preliminary data.</text>
</comment>
<organism evidence="10 11">
    <name type="scientific">Exiguobacterium indicum</name>
    <dbReference type="NCBI Taxonomy" id="296995"/>
    <lineage>
        <taxon>Bacteria</taxon>
        <taxon>Bacillati</taxon>
        <taxon>Bacillota</taxon>
        <taxon>Bacilli</taxon>
        <taxon>Bacillales</taxon>
        <taxon>Bacillales Family XII. Incertae Sedis</taxon>
        <taxon>Exiguobacterium</taxon>
    </lineage>
</organism>
<feature type="domain" description="ABC transporter" evidence="9">
    <location>
        <begin position="2"/>
        <end position="241"/>
    </location>
</feature>
<evidence type="ECO:0000313" key="11">
    <source>
        <dbReference type="Proteomes" id="UP000053797"/>
    </source>
</evidence>
<dbReference type="GO" id="GO:0016887">
    <property type="term" value="F:ATP hydrolysis activity"/>
    <property type="evidence" value="ECO:0007669"/>
    <property type="project" value="InterPro"/>
</dbReference>
<keyword evidence="8" id="KW-0472">Membrane</keyword>
<evidence type="ECO:0000256" key="4">
    <source>
        <dbReference type="ARBA" id="ARBA00022741"/>
    </source>
</evidence>
<dbReference type="InterPro" id="IPR041701">
    <property type="entry name" value="MetN_ABC"/>
</dbReference>
<comment type="similarity">
    <text evidence="1">Belongs to the ABC transporter superfamily.</text>
</comment>
<dbReference type="SUPFAM" id="SSF55021">
    <property type="entry name" value="ACT-like"/>
    <property type="match status" value="1"/>
</dbReference>
<dbReference type="SUPFAM" id="SSF52540">
    <property type="entry name" value="P-loop containing nucleoside triphosphate hydrolases"/>
    <property type="match status" value="1"/>
</dbReference>
<name>A0A0V8GIQ4_9BACL</name>
<dbReference type="CDD" id="cd03258">
    <property type="entry name" value="ABC_MetN_methionine_transporter"/>
    <property type="match status" value="1"/>
</dbReference>
<dbReference type="PANTHER" id="PTHR43166:SF30">
    <property type="entry name" value="METHIONINE IMPORT ATP-BINDING PROTEIN METN"/>
    <property type="match status" value="1"/>
</dbReference>
<dbReference type="SMART" id="SM00382">
    <property type="entry name" value="AAA"/>
    <property type="match status" value="1"/>
</dbReference>
<dbReference type="PROSITE" id="PS00211">
    <property type="entry name" value="ABC_TRANSPORTER_1"/>
    <property type="match status" value="1"/>
</dbReference>
<sequence length="337" mass="37079">MIEFKHITKRFVRDRTPIFALRDVDLTIQKGEIFGIIGESGAGKSTLLRLINGLEHPTQGTVKVDGVSLGGMSKADLRQLRLRTGMIFQHFQLIQSRNVADNIAFALKAAGVKRADFPERIRELVSLVGLEGFETNFPSQLSGGQKQRVGIARALANNPTVLLCDEATSALDPVTTLQILELLKDLNERLGLTIVLITHEIDVVKQICHRVAVMSQGEVVEVASTYDLFSQAKHPVTQHYVDTALQIELPERILQATPGKIIRLQFTGEKTGESTLSEAIRRYDISVSILHGKVDYIQDVAFGVLIVSLTGSSDQIALALDWLATELHALEVIQDVA</sequence>
<dbReference type="InterPro" id="IPR003439">
    <property type="entry name" value="ABC_transporter-like_ATP-bd"/>
</dbReference>
<keyword evidence="5 10" id="KW-0067">ATP-binding</keyword>
<dbReference type="SMART" id="SM00930">
    <property type="entry name" value="NIL"/>
    <property type="match status" value="1"/>
</dbReference>
<keyword evidence="2" id="KW-0813">Transport</keyword>
<evidence type="ECO:0000256" key="2">
    <source>
        <dbReference type="ARBA" id="ARBA00022448"/>
    </source>
</evidence>
<dbReference type="AlphaFoldDB" id="A0A0V8GIQ4"/>
<protein>
    <submittedName>
        <fullName evidence="10">Methionine ABC transporter ATP-binding protein</fullName>
    </submittedName>
</protein>
<dbReference type="InterPro" id="IPR018449">
    <property type="entry name" value="NIL_domain"/>
</dbReference>
<dbReference type="OrthoDB" id="9802264at2"/>
<evidence type="ECO:0000256" key="5">
    <source>
        <dbReference type="ARBA" id="ARBA00022840"/>
    </source>
</evidence>
<dbReference type="PROSITE" id="PS50893">
    <property type="entry name" value="ABC_TRANSPORTER_2"/>
    <property type="match status" value="1"/>
</dbReference>
<proteinExistence type="inferred from homology"/>